<dbReference type="Pfam" id="PF04932">
    <property type="entry name" value="Wzy_C"/>
    <property type="match status" value="1"/>
</dbReference>
<evidence type="ECO:0000256" key="5">
    <source>
        <dbReference type="SAM" id="Phobius"/>
    </source>
</evidence>
<feature type="transmembrane region" description="Helical" evidence="5">
    <location>
        <begin position="137"/>
        <end position="159"/>
    </location>
</feature>
<feature type="transmembrane region" description="Helical" evidence="5">
    <location>
        <begin position="393"/>
        <end position="411"/>
    </location>
</feature>
<dbReference type="STRING" id="1802661.A2649_03880"/>
<sequence>MVFVRKFEQFLFYFLLFAIPFQTRKILWHQNWNFNEWQSISIYGTDILLLILFGFWIFDLINPKIEPPVDNRLRKSVIHRFVKRHDYFLFVLIVVSAISIKNSSSYILSTYSVLKLVEFVVFYFYIKSYAVYKFGLIRSMIVLIYGGLFQAIIAILQFFKQSSLGLGLLGESVISPNLTGIASFYNMAGEKIIRTYGTTPHPNVLAGYLFLAIFAFYYLWIYKNISKFFLLMYGLIILAFFFTFARVAVFLLFINFLVRIILVHLKFKKEYWNKKLALLSVVTVVVATSLFLIYWSETVSRVMISSKEEAVQMRIFYNKESLSSLNWFGVGSGNFVNWLMVKDPNLPRNLYQPVHNIYLLVYSETGILGISAFLMFLLFLIKDFVLRTRMKNLYNYSFLLIFLSVLFMGLFDHFLLTLQQGRFIFWLTVMLLTINRKDDIMIKQQSEPTA</sequence>
<evidence type="ECO:0000256" key="4">
    <source>
        <dbReference type="ARBA" id="ARBA00023136"/>
    </source>
</evidence>
<feature type="transmembrane region" description="Helical" evidence="5">
    <location>
        <begin position="357"/>
        <end position="381"/>
    </location>
</feature>
<evidence type="ECO:0000256" key="2">
    <source>
        <dbReference type="ARBA" id="ARBA00022692"/>
    </source>
</evidence>
<evidence type="ECO:0000259" key="6">
    <source>
        <dbReference type="Pfam" id="PF04932"/>
    </source>
</evidence>
<accession>A0A1F8EEJ9</accession>
<dbReference type="PANTHER" id="PTHR37422">
    <property type="entry name" value="TEICHURONIC ACID BIOSYNTHESIS PROTEIN TUAE"/>
    <property type="match status" value="1"/>
</dbReference>
<feature type="transmembrane region" description="Helical" evidence="5">
    <location>
        <begin position="10"/>
        <end position="28"/>
    </location>
</feature>
<dbReference type="PANTHER" id="PTHR37422:SF13">
    <property type="entry name" value="LIPOPOLYSACCHARIDE BIOSYNTHESIS PROTEIN PA4999-RELATED"/>
    <property type="match status" value="1"/>
</dbReference>
<evidence type="ECO:0000313" key="8">
    <source>
        <dbReference type="Proteomes" id="UP000176893"/>
    </source>
</evidence>
<feature type="transmembrane region" description="Helical" evidence="5">
    <location>
        <begin position="81"/>
        <end position="100"/>
    </location>
</feature>
<dbReference type="Proteomes" id="UP000176893">
    <property type="component" value="Unassembled WGS sequence"/>
</dbReference>
<feature type="transmembrane region" description="Helical" evidence="5">
    <location>
        <begin position="106"/>
        <end position="125"/>
    </location>
</feature>
<feature type="transmembrane region" description="Helical" evidence="5">
    <location>
        <begin position="228"/>
        <end position="256"/>
    </location>
</feature>
<dbReference type="AlphaFoldDB" id="A0A1F8EEJ9"/>
<proteinExistence type="predicted"/>
<name>A0A1F8EEJ9_9BACT</name>
<keyword evidence="3 5" id="KW-1133">Transmembrane helix</keyword>
<keyword evidence="4 5" id="KW-0472">Membrane</keyword>
<dbReference type="InterPro" id="IPR051533">
    <property type="entry name" value="WaaL-like"/>
</dbReference>
<dbReference type="InterPro" id="IPR007016">
    <property type="entry name" value="O-antigen_ligase-rel_domated"/>
</dbReference>
<dbReference type="GO" id="GO:0016020">
    <property type="term" value="C:membrane"/>
    <property type="evidence" value="ECO:0007669"/>
    <property type="project" value="UniProtKB-SubCell"/>
</dbReference>
<feature type="domain" description="O-antigen ligase-related" evidence="6">
    <location>
        <begin position="234"/>
        <end position="374"/>
    </location>
</feature>
<gene>
    <name evidence="7" type="ORF">A2649_03880</name>
</gene>
<keyword evidence="2 5" id="KW-0812">Transmembrane</keyword>
<feature type="transmembrane region" description="Helical" evidence="5">
    <location>
        <begin position="40"/>
        <end position="61"/>
    </location>
</feature>
<evidence type="ECO:0000256" key="1">
    <source>
        <dbReference type="ARBA" id="ARBA00004141"/>
    </source>
</evidence>
<reference evidence="7 8" key="1">
    <citation type="journal article" date="2016" name="Nat. Commun.">
        <title>Thousands of microbial genomes shed light on interconnected biogeochemical processes in an aquifer system.</title>
        <authorList>
            <person name="Anantharaman K."/>
            <person name="Brown C.T."/>
            <person name="Hug L.A."/>
            <person name="Sharon I."/>
            <person name="Castelle C.J."/>
            <person name="Probst A.J."/>
            <person name="Thomas B.C."/>
            <person name="Singh A."/>
            <person name="Wilkins M.J."/>
            <person name="Karaoz U."/>
            <person name="Brodie E.L."/>
            <person name="Williams K.H."/>
            <person name="Hubbard S.S."/>
            <person name="Banfield J.F."/>
        </authorList>
    </citation>
    <scope>NUCLEOTIDE SEQUENCE [LARGE SCALE GENOMIC DNA]</scope>
</reference>
<organism evidence="7 8">
    <name type="scientific">Candidatus Yanofskybacteria bacterium RIFCSPHIGHO2_01_FULL_41_26</name>
    <dbReference type="NCBI Taxonomy" id="1802661"/>
    <lineage>
        <taxon>Bacteria</taxon>
        <taxon>Candidatus Yanofskyibacteriota</taxon>
    </lineage>
</organism>
<protein>
    <recommendedName>
        <fullName evidence="6">O-antigen ligase-related domain-containing protein</fullName>
    </recommendedName>
</protein>
<feature type="transmembrane region" description="Helical" evidence="5">
    <location>
        <begin position="276"/>
        <end position="295"/>
    </location>
</feature>
<evidence type="ECO:0000313" key="7">
    <source>
        <dbReference type="EMBL" id="OGM99252.1"/>
    </source>
</evidence>
<comment type="subcellular location">
    <subcellularLocation>
        <location evidence="1">Membrane</location>
        <topology evidence="1">Multi-pass membrane protein</topology>
    </subcellularLocation>
</comment>
<feature type="transmembrane region" description="Helical" evidence="5">
    <location>
        <begin position="205"/>
        <end position="222"/>
    </location>
</feature>
<dbReference type="EMBL" id="MGJB01000001">
    <property type="protein sequence ID" value="OGM99252.1"/>
    <property type="molecule type" value="Genomic_DNA"/>
</dbReference>
<comment type="caution">
    <text evidence="7">The sequence shown here is derived from an EMBL/GenBank/DDBJ whole genome shotgun (WGS) entry which is preliminary data.</text>
</comment>
<evidence type="ECO:0000256" key="3">
    <source>
        <dbReference type="ARBA" id="ARBA00022989"/>
    </source>
</evidence>